<sequence>MTILLFLLLQFFVSCFGYGLEDEQISLKVDKDPVKGRIAIIGAGAGGSSAAYYLQKYTNHGFDITIYEKSNYVGGRTKTVPIDGETSYLVETGASIFVSANKILSKAVEDFNFETQTFREGAKKASNVDNRIGIWNGSSILVVFSDSIFDKTKLFLRYGLNIFRSLSLSKQFVQRFLDYYYNRLFPFESLNAAAHFSDFLNYTKITGRELFAEKGISDLFALEFIQSLTRVNYASDLESIHAIGSLVCLAANNARQVKGGNWQIFRKFIESSKADLKLNETVKSIKRDNVKNKWQLEHVNSETRNKNIEVFDDVIIATPFDQAEIKGADIDIPRVDYVHLHVTFFVTNSTLNASFFGEDSRQPFPSTILTTPFNQSDENSPDFDIPIYSLSLIDHIEERGSYVYKIFSKEKLTDDFIRDISGSWANISWVYRKEWYSYPKLRPTTNFTDFKVADGLWYLNGMETFISTMETSALAGANVAGLISSGRNTSDITLP</sequence>
<keyword evidence="11" id="KW-1185">Reference proteome</keyword>
<evidence type="ECO:0000313" key="11">
    <source>
        <dbReference type="Proteomes" id="UP000005222"/>
    </source>
</evidence>
<dbReference type="Proteomes" id="UP000005222">
    <property type="component" value="Chromosome N"/>
</dbReference>
<dbReference type="Pfam" id="PF07156">
    <property type="entry name" value="Prenylcys_lyase"/>
    <property type="match status" value="1"/>
</dbReference>
<evidence type="ECO:0000259" key="9">
    <source>
        <dbReference type="Pfam" id="PF07156"/>
    </source>
</evidence>
<dbReference type="HOGENOM" id="CLU_021176_0_0_1"/>
<protein>
    <submittedName>
        <fullName evidence="10">Piso0_004760 protein</fullName>
    </submittedName>
</protein>
<dbReference type="OMA" id="SIGIWDG"/>
<dbReference type="STRING" id="559304.G8Y0C4"/>
<dbReference type="PRINTS" id="PR00419">
    <property type="entry name" value="ADXRDTASE"/>
</dbReference>
<dbReference type="Pfam" id="PF13450">
    <property type="entry name" value="NAD_binding_8"/>
    <property type="match status" value="1"/>
</dbReference>
<evidence type="ECO:0000256" key="7">
    <source>
        <dbReference type="ARBA" id="ARBA00023180"/>
    </source>
</evidence>
<comment type="cofactor">
    <cofactor evidence="1">
        <name>FAD</name>
        <dbReference type="ChEBI" id="CHEBI:57692"/>
    </cofactor>
</comment>
<evidence type="ECO:0000256" key="2">
    <source>
        <dbReference type="ARBA" id="ARBA00009967"/>
    </source>
</evidence>
<evidence type="ECO:0000256" key="6">
    <source>
        <dbReference type="ARBA" id="ARBA00023002"/>
    </source>
</evidence>
<dbReference type="InParanoid" id="G8Y0C4"/>
<evidence type="ECO:0000313" key="10">
    <source>
        <dbReference type="EMBL" id="CCE86277.1"/>
    </source>
</evidence>
<accession>G8Y0C4</accession>
<keyword evidence="5" id="KW-0274">FAD</keyword>
<evidence type="ECO:0000256" key="8">
    <source>
        <dbReference type="SAM" id="SignalP"/>
    </source>
</evidence>
<keyword evidence="7" id="KW-0325">Glycoprotein</keyword>
<dbReference type="GO" id="GO:0030328">
    <property type="term" value="P:prenylcysteine catabolic process"/>
    <property type="evidence" value="ECO:0007669"/>
    <property type="project" value="InterPro"/>
</dbReference>
<dbReference type="PANTHER" id="PTHR15944:SF0">
    <property type="entry name" value="PRENYLCYSTEINE LYASE DOMAIN-CONTAINING PROTEIN"/>
    <property type="match status" value="1"/>
</dbReference>
<gene>
    <name evidence="10" type="primary">Piso0_004760</name>
    <name evidence="10" type="ORF">GNLVRS01_PISO0N00541g</name>
</gene>
<dbReference type="GO" id="GO:0001735">
    <property type="term" value="F:prenylcysteine oxidase activity"/>
    <property type="evidence" value="ECO:0007669"/>
    <property type="project" value="InterPro"/>
</dbReference>
<dbReference type="GO" id="GO:0030327">
    <property type="term" value="P:prenylated protein catabolic process"/>
    <property type="evidence" value="ECO:0007669"/>
    <property type="project" value="TreeGrafter"/>
</dbReference>
<dbReference type="PIRSF" id="PIRSF036292">
    <property type="entry name" value="Prenylcysteine_oxidase"/>
    <property type="match status" value="1"/>
</dbReference>
<feature type="chain" id="PRO_5003518916" evidence="8">
    <location>
        <begin position="18"/>
        <end position="495"/>
    </location>
</feature>
<evidence type="ECO:0000256" key="4">
    <source>
        <dbReference type="ARBA" id="ARBA00022729"/>
    </source>
</evidence>
<dbReference type="Gene3D" id="3.50.50.60">
    <property type="entry name" value="FAD/NAD(P)-binding domain"/>
    <property type="match status" value="1"/>
</dbReference>
<keyword evidence="3" id="KW-0285">Flavoprotein</keyword>
<feature type="domain" description="Prenylcysteine lyase" evidence="9">
    <location>
        <begin position="147"/>
        <end position="485"/>
    </location>
</feature>
<dbReference type="eggNOG" id="ENOG502QSHJ">
    <property type="taxonomic scope" value="Eukaryota"/>
</dbReference>
<dbReference type="AlphaFoldDB" id="G8Y0C4"/>
<feature type="signal peptide" evidence="8">
    <location>
        <begin position="1"/>
        <end position="17"/>
    </location>
</feature>
<organism evidence="10 11">
    <name type="scientific">Pichia sorbitophila (strain ATCC MYA-4447 / BCRC 22081 / CBS 7064 / NBRC 10061 / NRRL Y-12695)</name>
    <name type="common">Hybrid yeast</name>
    <dbReference type="NCBI Taxonomy" id="559304"/>
    <lineage>
        <taxon>Eukaryota</taxon>
        <taxon>Fungi</taxon>
        <taxon>Dikarya</taxon>
        <taxon>Ascomycota</taxon>
        <taxon>Saccharomycotina</taxon>
        <taxon>Pichiomycetes</taxon>
        <taxon>Debaryomycetaceae</taxon>
        <taxon>Millerozyma</taxon>
    </lineage>
</organism>
<dbReference type="InterPro" id="IPR017046">
    <property type="entry name" value="Prenylcysteine_Oxase1"/>
</dbReference>
<proteinExistence type="inferred from homology"/>
<evidence type="ECO:0000256" key="3">
    <source>
        <dbReference type="ARBA" id="ARBA00022630"/>
    </source>
</evidence>
<name>G8Y0C4_PICSO</name>
<dbReference type="SUPFAM" id="SSF51905">
    <property type="entry name" value="FAD/NAD(P)-binding domain"/>
    <property type="match status" value="1"/>
</dbReference>
<comment type="similarity">
    <text evidence="2">Belongs to the prenylcysteine oxidase family.</text>
</comment>
<dbReference type="InterPro" id="IPR010795">
    <property type="entry name" value="Prenylcys_lyase"/>
</dbReference>
<reference evidence="10 11" key="1">
    <citation type="journal article" date="2012" name="G3 (Bethesda)">
        <title>Pichia sorbitophila, an interspecies yeast hybrid reveals early steps of genome resolution following polyploidization.</title>
        <authorList>
            <person name="Leh Louis V."/>
            <person name="Despons L."/>
            <person name="Friedrich A."/>
            <person name="Martin T."/>
            <person name="Durrens P."/>
            <person name="Casaregola S."/>
            <person name="Neuveglise C."/>
            <person name="Fairhead C."/>
            <person name="Marck C."/>
            <person name="Cruz J.A."/>
            <person name="Straub M.L."/>
            <person name="Kugler V."/>
            <person name="Sacerdot C."/>
            <person name="Uzunov Z."/>
            <person name="Thierry A."/>
            <person name="Weiss S."/>
            <person name="Bleykasten C."/>
            <person name="De Montigny J."/>
            <person name="Jacques N."/>
            <person name="Jung P."/>
            <person name="Lemaire M."/>
            <person name="Mallet S."/>
            <person name="Morel G."/>
            <person name="Richard G.F."/>
            <person name="Sarkar A."/>
            <person name="Savel G."/>
            <person name="Schacherer J."/>
            <person name="Seret M.L."/>
            <person name="Talla E."/>
            <person name="Samson G."/>
            <person name="Jubin C."/>
            <person name="Poulain J."/>
            <person name="Vacherie B."/>
            <person name="Barbe V."/>
            <person name="Pelletier E."/>
            <person name="Sherman D.J."/>
            <person name="Westhof E."/>
            <person name="Weissenbach J."/>
            <person name="Baret P.V."/>
            <person name="Wincker P."/>
            <person name="Gaillardin C."/>
            <person name="Dujon B."/>
            <person name="Souciet J.L."/>
        </authorList>
    </citation>
    <scope>NUCLEOTIDE SEQUENCE [LARGE SCALE GENOMIC DNA]</scope>
    <source>
        <strain evidence="11">ATCC MYA-4447 / BCRC 22081 / CBS 7064 / NBRC 10061 / NRRL Y-12695</strain>
    </source>
</reference>
<evidence type="ECO:0000256" key="5">
    <source>
        <dbReference type="ARBA" id="ARBA00022827"/>
    </source>
</evidence>
<dbReference type="EMBL" id="FO082046">
    <property type="protein sequence ID" value="CCE86277.1"/>
    <property type="molecule type" value="Genomic_DNA"/>
</dbReference>
<dbReference type="PANTHER" id="PTHR15944">
    <property type="entry name" value="FARNESYLCYSTEINE LYASE"/>
    <property type="match status" value="1"/>
</dbReference>
<keyword evidence="4 8" id="KW-0732">Signal</keyword>
<evidence type="ECO:0000256" key="1">
    <source>
        <dbReference type="ARBA" id="ARBA00001974"/>
    </source>
</evidence>
<dbReference type="OrthoDB" id="437369at2759"/>
<keyword evidence="6" id="KW-0560">Oxidoreductase</keyword>
<dbReference type="InterPro" id="IPR036188">
    <property type="entry name" value="FAD/NAD-bd_sf"/>
</dbReference>